<keyword evidence="2 7" id="KW-0812">Transmembrane</keyword>
<dbReference type="Pfam" id="PF14921">
    <property type="entry name" value="APCDDC"/>
    <property type="match status" value="2"/>
</dbReference>
<proteinExistence type="predicted"/>
<dbReference type="Proteomes" id="UP000694559">
    <property type="component" value="Unplaced"/>
</dbReference>
<keyword evidence="7" id="KW-1133">Transmembrane helix</keyword>
<dbReference type="PANTHER" id="PTHR31021:SF3">
    <property type="entry name" value="PROTEIN APCDD1-LIKE"/>
    <property type="match status" value="1"/>
</dbReference>
<feature type="transmembrane region" description="Helical" evidence="7">
    <location>
        <begin position="12"/>
        <end position="29"/>
    </location>
</feature>
<evidence type="ECO:0000256" key="6">
    <source>
        <dbReference type="SAM" id="MobiDB-lite"/>
    </source>
</evidence>
<sequence length="479" mass="54279">YKSKVTLKISLLFNFILFHFISLTTSIQIDVGSEKVRWEPQCQFQLRHLQDGARISAVLPPQLEGHWISTGCEVRPGPEFLTRSYMFFANRLFKAYQFYYRDPSCREPTYSLVIKGKIRLRQASWITLCYLLLCNWQIIQRCSMLSEGIQRSVPQSVPIFLLAFFMCFQTARLAEAGISNGIKKPSVASDLSFKQKLIFATETGSHHDRITLTMQLKYCCHFLLQHHIHPCPACGMIYRADEHNPPVLPARPELPMLLSGHWVSSRCEVRPAVLFLTRYFIFHANNRSWEGYYHHYSDPLCKQPTFTVYALGHYNEGAPSRIVRGGTELVFKVTHARVTPMDQVTVSMLNSSDFGSCGEAGSWHMGQELDVTHTNGCAALGIKLPHAEYELFRLERDGKDRSLLFIGERPTDGSSPNTLSKRPTSYQSPLLQCGGPSGTLARYSMLHDPERLSAQANHGAPKTPLSLLVFLASLLANWD</sequence>
<feature type="domain" description="APCDD1" evidence="8">
    <location>
        <begin position="41"/>
        <end position="250"/>
    </location>
</feature>
<dbReference type="PANTHER" id="PTHR31021">
    <property type="entry name" value="ADENOMATOSIS POLYPOSIS COLI DOWN-REGULATED 1"/>
    <property type="match status" value="1"/>
</dbReference>
<keyword evidence="5" id="KW-0325">Glycoprotein</keyword>
<protein>
    <submittedName>
        <fullName evidence="9">APC down-regulated 1 like</fullName>
    </submittedName>
</protein>
<name>A0A8C6VGZ3_NAJNA</name>
<dbReference type="SMART" id="SM01352">
    <property type="entry name" value="APCDDC"/>
    <property type="match status" value="2"/>
</dbReference>
<dbReference type="InterPro" id="IPR029405">
    <property type="entry name" value="APCDD1_dom"/>
</dbReference>
<dbReference type="GO" id="GO:0005886">
    <property type="term" value="C:plasma membrane"/>
    <property type="evidence" value="ECO:0007669"/>
    <property type="project" value="InterPro"/>
</dbReference>
<dbReference type="OMA" id="GDIDTDW"/>
<dbReference type="Ensembl" id="ENSNNAT00000004159.1">
    <property type="protein sequence ID" value="ENSNNAP00000003974.1"/>
    <property type="gene ID" value="ENSNNAG00000002686.1"/>
</dbReference>
<feature type="region of interest" description="Disordered" evidence="6">
    <location>
        <begin position="407"/>
        <end position="428"/>
    </location>
</feature>
<gene>
    <name evidence="9" type="primary">APCDD1L</name>
</gene>
<reference evidence="9" key="2">
    <citation type="submission" date="2025-09" db="UniProtKB">
        <authorList>
            <consortium name="Ensembl"/>
        </authorList>
    </citation>
    <scope>IDENTIFICATION</scope>
</reference>
<evidence type="ECO:0000256" key="1">
    <source>
        <dbReference type="ARBA" id="ARBA00004167"/>
    </source>
</evidence>
<evidence type="ECO:0000256" key="2">
    <source>
        <dbReference type="ARBA" id="ARBA00022692"/>
    </source>
</evidence>
<reference evidence="9" key="1">
    <citation type="submission" date="2025-08" db="UniProtKB">
        <authorList>
            <consortium name="Ensembl"/>
        </authorList>
    </citation>
    <scope>IDENTIFICATION</scope>
</reference>
<feature type="compositionally biased region" description="Polar residues" evidence="6">
    <location>
        <begin position="412"/>
        <end position="428"/>
    </location>
</feature>
<evidence type="ECO:0000256" key="5">
    <source>
        <dbReference type="ARBA" id="ARBA00023180"/>
    </source>
</evidence>
<evidence type="ECO:0000259" key="8">
    <source>
        <dbReference type="SMART" id="SM01352"/>
    </source>
</evidence>
<keyword evidence="3" id="KW-0732">Signal</keyword>
<evidence type="ECO:0000256" key="3">
    <source>
        <dbReference type="ARBA" id="ARBA00022729"/>
    </source>
</evidence>
<keyword evidence="4 7" id="KW-0472">Membrane</keyword>
<evidence type="ECO:0000256" key="4">
    <source>
        <dbReference type="ARBA" id="ARBA00023136"/>
    </source>
</evidence>
<evidence type="ECO:0000313" key="9">
    <source>
        <dbReference type="Ensembl" id="ENSNNAP00000003974.1"/>
    </source>
</evidence>
<comment type="subcellular location">
    <subcellularLocation>
        <location evidence="1">Membrane</location>
        <topology evidence="1">Single-pass membrane protein</topology>
    </subcellularLocation>
</comment>
<organism evidence="9 10">
    <name type="scientific">Naja naja</name>
    <name type="common">Indian cobra</name>
    <dbReference type="NCBI Taxonomy" id="35670"/>
    <lineage>
        <taxon>Eukaryota</taxon>
        <taxon>Metazoa</taxon>
        <taxon>Chordata</taxon>
        <taxon>Craniata</taxon>
        <taxon>Vertebrata</taxon>
        <taxon>Euteleostomi</taxon>
        <taxon>Lepidosauria</taxon>
        <taxon>Squamata</taxon>
        <taxon>Bifurcata</taxon>
        <taxon>Unidentata</taxon>
        <taxon>Episquamata</taxon>
        <taxon>Toxicofera</taxon>
        <taxon>Serpentes</taxon>
        <taxon>Colubroidea</taxon>
        <taxon>Elapidae</taxon>
        <taxon>Elapinae</taxon>
        <taxon>Naja</taxon>
    </lineage>
</organism>
<dbReference type="OrthoDB" id="5985602at2759"/>
<dbReference type="GO" id="GO:0030178">
    <property type="term" value="P:negative regulation of Wnt signaling pathway"/>
    <property type="evidence" value="ECO:0007669"/>
    <property type="project" value="InterPro"/>
</dbReference>
<keyword evidence="10" id="KW-1185">Reference proteome</keyword>
<dbReference type="InterPro" id="IPR042425">
    <property type="entry name" value="APCDD1"/>
</dbReference>
<evidence type="ECO:0000313" key="10">
    <source>
        <dbReference type="Proteomes" id="UP000694559"/>
    </source>
</evidence>
<dbReference type="GeneTree" id="ENSGT00640000091492"/>
<dbReference type="AlphaFoldDB" id="A0A8C6VGZ3"/>
<evidence type="ECO:0000256" key="7">
    <source>
        <dbReference type="SAM" id="Phobius"/>
    </source>
</evidence>
<accession>A0A8C6VGZ3</accession>
<dbReference type="GO" id="GO:0017147">
    <property type="term" value="F:Wnt-protein binding"/>
    <property type="evidence" value="ECO:0007669"/>
    <property type="project" value="InterPro"/>
</dbReference>
<feature type="domain" description="APCDD1" evidence="8">
    <location>
        <begin position="251"/>
        <end position="462"/>
    </location>
</feature>